<sequence length="413" mass="47317">MELSDEKLNTLIENTRPLVDFWSEDDVDLEERKSAVLKLREYFGNKYTIEYRMLRNRRSVNPDKRSHIDMLFPGLGNCEIANWALHGTDIFLDEQFDSYRSTAFNRPDTYRAISKENFTQWLEALLTSPLALKEQIDSVLASDVSLSECEKQVLNEMLDSVEEEQLRKDGSLAGELFSWLDLNSDGKAVVFCGHEKTAENVYQMLVDKFGGLVERHVAGETPKFIMEPDIRVLVCDHAGEDGINLQGKKRLAVHYSLPLSISRIEQRNGRLNRYSAYSKSSEKVQSLVLVPKRDGFYKQWAQLLVSGVKVFSRNCASLQYKIDEFIDSSWPDIHANGYSGLLTLSEQLAGENGVVDNAIRDLEVQEVFEQDVLDIVNAKKILKSSIPGRYRFRRKHGSNERMDYVGTAFRFEE</sequence>
<dbReference type="Proteomes" id="UP000029223">
    <property type="component" value="Unassembled WGS sequence"/>
</dbReference>
<dbReference type="EMBL" id="BBMS01000052">
    <property type="protein sequence ID" value="GAL28913.1"/>
    <property type="molecule type" value="Genomic_DNA"/>
</dbReference>
<gene>
    <name evidence="2" type="ORF">JCM19239_2154</name>
</gene>
<reference evidence="3" key="1">
    <citation type="submission" date="2014-09" db="EMBL/GenBank/DDBJ databases">
        <title>Vibrio variabilis JCM 19239. (C206) whole genome shotgun sequence.</title>
        <authorList>
            <person name="Sawabe T."/>
            <person name="Meirelles P."/>
            <person name="Nakanishi M."/>
            <person name="Sayaka M."/>
            <person name="Hattori M."/>
            <person name="Ohkuma M."/>
        </authorList>
    </citation>
    <scope>NUCLEOTIDE SEQUENCE [LARGE SCALE GENOMIC DNA]</scope>
    <source>
        <strain evidence="3">JCM 19239</strain>
    </source>
</reference>
<keyword evidence="3" id="KW-1185">Reference proteome</keyword>
<dbReference type="Gene3D" id="3.40.50.300">
    <property type="entry name" value="P-loop containing nucleotide triphosphate hydrolases"/>
    <property type="match status" value="1"/>
</dbReference>
<evidence type="ECO:0000259" key="1">
    <source>
        <dbReference type="PROSITE" id="PS51194"/>
    </source>
</evidence>
<feature type="domain" description="Helicase C-terminal" evidence="1">
    <location>
        <begin position="153"/>
        <end position="326"/>
    </location>
</feature>
<dbReference type="SUPFAM" id="SSF52540">
    <property type="entry name" value="P-loop containing nucleoside triphosphate hydrolases"/>
    <property type="match status" value="1"/>
</dbReference>
<proteinExistence type="predicted"/>
<organism evidence="2 3">
    <name type="scientific">Vibrio variabilis</name>
    <dbReference type="NCBI Taxonomy" id="990271"/>
    <lineage>
        <taxon>Bacteria</taxon>
        <taxon>Pseudomonadati</taxon>
        <taxon>Pseudomonadota</taxon>
        <taxon>Gammaproteobacteria</taxon>
        <taxon>Vibrionales</taxon>
        <taxon>Vibrionaceae</taxon>
        <taxon>Vibrio</taxon>
    </lineage>
</organism>
<name>A0ABQ0JJH0_9VIBR</name>
<accession>A0ABQ0JJH0</accession>
<dbReference type="InterPro" id="IPR001650">
    <property type="entry name" value="Helicase_C-like"/>
</dbReference>
<dbReference type="PROSITE" id="PS51194">
    <property type="entry name" value="HELICASE_CTER"/>
    <property type="match status" value="1"/>
</dbReference>
<dbReference type="InterPro" id="IPR027417">
    <property type="entry name" value="P-loop_NTPase"/>
</dbReference>
<evidence type="ECO:0000313" key="2">
    <source>
        <dbReference type="EMBL" id="GAL28913.1"/>
    </source>
</evidence>
<protein>
    <recommendedName>
        <fullName evidence="1">Helicase C-terminal domain-containing protein</fullName>
    </recommendedName>
</protein>
<comment type="caution">
    <text evidence="2">The sequence shown here is derived from an EMBL/GenBank/DDBJ whole genome shotgun (WGS) entry which is preliminary data.</text>
</comment>
<evidence type="ECO:0000313" key="3">
    <source>
        <dbReference type="Proteomes" id="UP000029223"/>
    </source>
</evidence>